<feature type="transmembrane region" description="Helical" evidence="1">
    <location>
        <begin position="50"/>
        <end position="67"/>
    </location>
</feature>
<evidence type="ECO:0008006" key="4">
    <source>
        <dbReference type="Google" id="ProtNLM"/>
    </source>
</evidence>
<keyword evidence="1" id="KW-0472">Membrane</keyword>
<keyword evidence="1" id="KW-1133">Transmembrane helix</keyword>
<dbReference type="OrthoDB" id="3870305at2"/>
<protein>
    <recommendedName>
        <fullName evidence="4">Intracellular septation protein A</fullName>
    </recommendedName>
</protein>
<feature type="transmembrane region" description="Helical" evidence="1">
    <location>
        <begin position="6"/>
        <end position="38"/>
    </location>
</feature>
<proteinExistence type="predicted"/>
<dbReference type="Proteomes" id="UP000285324">
    <property type="component" value="Unassembled WGS sequence"/>
</dbReference>
<accession>A0A424WEM6</accession>
<evidence type="ECO:0000256" key="1">
    <source>
        <dbReference type="SAM" id="Phobius"/>
    </source>
</evidence>
<organism evidence="2 3">
    <name type="scientific">Alcaligenes xylosoxydans xylosoxydans</name>
    <name type="common">Achromobacter xylosoxidans</name>
    <dbReference type="NCBI Taxonomy" id="85698"/>
    <lineage>
        <taxon>Bacteria</taxon>
        <taxon>Pseudomonadati</taxon>
        <taxon>Pseudomonadota</taxon>
        <taxon>Betaproteobacteria</taxon>
        <taxon>Burkholderiales</taxon>
        <taxon>Alcaligenaceae</taxon>
        <taxon>Achromobacter</taxon>
    </lineage>
</organism>
<dbReference type="EMBL" id="QVXO01000013">
    <property type="protein sequence ID" value="RPJ91699.1"/>
    <property type="molecule type" value="Genomic_DNA"/>
</dbReference>
<sequence>MNILLAFAPFIVFVIIERTVGVLEGLAAGTFVSAGLVLRDWLSPERRIKILETGTLLLFMGMTLYAPMADGDSWTIAQARLRVDAGMLLLVLLTLALRRPFALEYAREKEPEYVWKNRRYARMNYAVTTAWALAFASMVAADALLLYKPQLPQAVAIAVTVAALAGAMKFTAWYPDRVSATTLR</sequence>
<feature type="transmembrane region" description="Helical" evidence="1">
    <location>
        <begin position="153"/>
        <end position="174"/>
    </location>
</feature>
<dbReference type="AlphaFoldDB" id="A0A424WEM6"/>
<gene>
    <name evidence="2" type="ORF">DY367_10720</name>
</gene>
<name>A0A424WEM6_ALCXX</name>
<feature type="transmembrane region" description="Helical" evidence="1">
    <location>
        <begin position="125"/>
        <end position="147"/>
    </location>
</feature>
<evidence type="ECO:0000313" key="3">
    <source>
        <dbReference type="Proteomes" id="UP000285324"/>
    </source>
</evidence>
<keyword evidence="1" id="KW-0812">Transmembrane</keyword>
<comment type="caution">
    <text evidence="2">The sequence shown here is derived from an EMBL/GenBank/DDBJ whole genome shotgun (WGS) entry which is preliminary data.</text>
</comment>
<dbReference type="RefSeq" id="WP_118932494.1">
    <property type="nucleotide sequence ID" value="NZ_CP061008.1"/>
</dbReference>
<evidence type="ECO:0000313" key="2">
    <source>
        <dbReference type="EMBL" id="RPJ91699.1"/>
    </source>
</evidence>
<reference evidence="2 3" key="1">
    <citation type="submission" date="2018-08" db="EMBL/GenBank/DDBJ databases">
        <title>Achromobacter xylosoxidans Genome sequencing and assembly.</title>
        <authorList>
            <person name="Wang R."/>
            <person name="Rensing C."/>
            <person name="Li Y."/>
        </authorList>
    </citation>
    <scope>NUCLEOTIDE SEQUENCE [LARGE SCALE GENOMIC DNA]</scope>
    <source>
        <strain evidence="2 3">GD003A</strain>
    </source>
</reference>
<feature type="transmembrane region" description="Helical" evidence="1">
    <location>
        <begin position="79"/>
        <end position="97"/>
    </location>
</feature>